<feature type="domain" description="AbiEi antitoxin C-terminal" evidence="1">
    <location>
        <begin position="76"/>
        <end position="220"/>
    </location>
</feature>
<proteinExistence type="predicted"/>
<dbReference type="InterPro" id="IPR018547">
    <property type="entry name" value="AbiEi_C"/>
</dbReference>
<comment type="caution">
    <text evidence="2">The sequence shown here is derived from an EMBL/GenBank/DDBJ whole genome shotgun (WGS) entry which is preliminary data.</text>
</comment>
<evidence type="ECO:0000259" key="1">
    <source>
        <dbReference type="Pfam" id="PF09407"/>
    </source>
</evidence>
<evidence type="ECO:0000313" key="3">
    <source>
        <dbReference type="Proteomes" id="UP000808337"/>
    </source>
</evidence>
<accession>A0A9D7SZP6</accession>
<name>A0A9D7SZP6_9BACT</name>
<dbReference type="EMBL" id="JADKGY010000033">
    <property type="protein sequence ID" value="MBK9985139.1"/>
    <property type="molecule type" value="Genomic_DNA"/>
</dbReference>
<dbReference type="Proteomes" id="UP000808337">
    <property type="component" value="Unassembled WGS sequence"/>
</dbReference>
<dbReference type="AlphaFoldDB" id="A0A9D7SZP6"/>
<evidence type="ECO:0000313" key="2">
    <source>
        <dbReference type="EMBL" id="MBK9985139.1"/>
    </source>
</evidence>
<gene>
    <name evidence="2" type="ORF">IPP15_22740</name>
</gene>
<reference evidence="2 3" key="1">
    <citation type="submission" date="2020-10" db="EMBL/GenBank/DDBJ databases">
        <title>Connecting structure to function with the recovery of over 1000 high-quality activated sludge metagenome-assembled genomes encoding full-length rRNA genes using long-read sequencing.</title>
        <authorList>
            <person name="Singleton C.M."/>
            <person name="Petriglieri F."/>
            <person name="Kristensen J.M."/>
            <person name="Kirkegaard R.H."/>
            <person name="Michaelsen T.Y."/>
            <person name="Andersen M.H."/>
            <person name="Karst S.M."/>
            <person name="Dueholm M.S."/>
            <person name="Nielsen P.H."/>
            <person name="Albertsen M."/>
        </authorList>
    </citation>
    <scope>NUCLEOTIDE SEQUENCE [LARGE SCALE GENOMIC DNA]</scope>
    <source>
        <strain evidence="2">Ribe_18-Q3-R11-54_MAXAC.273</strain>
    </source>
</reference>
<dbReference type="Pfam" id="PF09407">
    <property type="entry name" value="AbiEi_1"/>
    <property type="match status" value="1"/>
</dbReference>
<organism evidence="2 3">
    <name type="scientific">Candidatus Opimibacter skivensis</name>
    <dbReference type="NCBI Taxonomy" id="2982028"/>
    <lineage>
        <taxon>Bacteria</taxon>
        <taxon>Pseudomonadati</taxon>
        <taxon>Bacteroidota</taxon>
        <taxon>Saprospiria</taxon>
        <taxon>Saprospirales</taxon>
        <taxon>Saprospiraceae</taxon>
        <taxon>Candidatus Opimibacter</taxon>
    </lineage>
</organism>
<protein>
    <submittedName>
        <fullName evidence="2">Type IV toxin-antitoxin system AbiEi family antitoxin</fullName>
    </submittedName>
</protein>
<sequence>MVSNGNYKRLEYWVEECQSKGKLAFSLAELKQNFENDTETSLKRVLDRLSEKGKVVSVFKGYYVIVPPQYSSKGILPPAMFIDGLMKFLERKYYVALLNAAALHGASHQQPQEYFVVTEYPVLRATIKKGIKINYISTRQLPPDTLTEMRKTETGYINISNPLLTAIDLVSYEKKIGGLSRAATVINDLTDAIKRNDINEEPIKYATASSLQRLGFILEEILDKKEIAERLFSVCKRSGIKFYLIPLKASGEKTINLISDKWKLIVNTEIEID</sequence>